<dbReference type="InterPro" id="IPR035940">
    <property type="entry name" value="CAP_sf"/>
</dbReference>
<name>A0A5B9DSJ5_9HYPH</name>
<protein>
    <submittedName>
        <fullName evidence="2">CAP domain-containing protein</fullName>
    </submittedName>
</protein>
<dbReference type="InterPro" id="IPR014044">
    <property type="entry name" value="CAP_dom"/>
</dbReference>
<accession>A0A5B9DSJ5</accession>
<dbReference type="EMBL" id="CP041690">
    <property type="protein sequence ID" value="QEE22177.1"/>
    <property type="molecule type" value="Genomic_DNA"/>
</dbReference>
<dbReference type="OrthoDB" id="7852865at2"/>
<organism evidence="2 3">
    <name type="scientific">Paradevosia tibetensis</name>
    <dbReference type="NCBI Taxonomy" id="1447062"/>
    <lineage>
        <taxon>Bacteria</taxon>
        <taxon>Pseudomonadati</taxon>
        <taxon>Pseudomonadota</taxon>
        <taxon>Alphaproteobacteria</taxon>
        <taxon>Hyphomicrobiales</taxon>
        <taxon>Devosiaceae</taxon>
        <taxon>Paradevosia</taxon>
    </lineage>
</organism>
<proteinExistence type="predicted"/>
<reference evidence="2 3" key="1">
    <citation type="journal article" date="2015" name="Int. J. Syst. Evol. Microbiol.">
        <title>Youhaiella tibetensis gen. nov., sp. nov., isolated from subsurface sediment.</title>
        <authorList>
            <person name="Wang Y.X."/>
            <person name="Huang F.Q."/>
            <person name="Nogi Y."/>
            <person name="Pang S.J."/>
            <person name="Wang P.K."/>
            <person name="Lv J."/>
        </authorList>
    </citation>
    <scope>NUCLEOTIDE SEQUENCE [LARGE SCALE GENOMIC DNA]</scope>
    <source>
        <strain evidence="3">fig4</strain>
    </source>
</reference>
<evidence type="ECO:0000313" key="2">
    <source>
        <dbReference type="EMBL" id="QEE22177.1"/>
    </source>
</evidence>
<sequence>MRLHDEPPQQPRMTPTMTLSTRVRPLGPVLAATLVAALLGACSFGGGGGGGSIAPGLVARMDTPGATLDKTASLGIVNQYRATAGAGPLRLDPGLDATAQALANEYARTGTAPKTPSGARTIRVSAGYANFAETFSGWRNSPDDARVLADPTLGRAGLGVAYDPNSGYGVYWVLVLAD</sequence>
<dbReference type="KEGG" id="yti:FNA67_19300"/>
<dbReference type="CDD" id="cd05379">
    <property type="entry name" value="CAP_bacterial"/>
    <property type="match status" value="1"/>
</dbReference>
<keyword evidence="3" id="KW-1185">Reference proteome</keyword>
<dbReference type="Pfam" id="PF00188">
    <property type="entry name" value="CAP"/>
    <property type="match status" value="1"/>
</dbReference>
<evidence type="ECO:0000313" key="3">
    <source>
        <dbReference type="Proteomes" id="UP000321062"/>
    </source>
</evidence>
<feature type="domain" description="SCP" evidence="1">
    <location>
        <begin position="76"/>
        <end position="175"/>
    </location>
</feature>
<dbReference type="SUPFAM" id="SSF55797">
    <property type="entry name" value="PR-1-like"/>
    <property type="match status" value="1"/>
</dbReference>
<dbReference type="Gene3D" id="3.40.33.10">
    <property type="entry name" value="CAP"/>
    <property type="match status" value="1"/>
</dbReference>
<gene>
    <name evidence="2" type="ORF">FNA67_19300</name>
</gene>
<dbReference type="AlphaFoldDB" id="A0A5B9DSJ5"/>
<dbReference type="Proteomes" id="UP000321062">
    <property type="component" value="Chromosome"/>
</dbReference>
<evidence type="ECO:0000259" key="1">
    <source>
        <dbReference type="Pfam" id="PF00188"/>
    </source>
</evidence>